<dbReference type="RefSeq" id="WP_014686697.1">
    <property type="nucleotide sequence ID" value="NC_017791.1"/>
</dbReference>
<reference evidence="2 3" key="1">
    <citation type="journal article" date="2012" name="PLoS ONE">
        <title>Genome sequence and transcriptome analysis of the radioresistant bacterium Deinococcus gobiensis: insights into the extreme environmental adaptations.</title>
        <authorList>
            <person name="Yuan M."/>
            <person name="Chen M."/>
            <person name="Zhang W."/>
            <person name="Lu W."/>
            <person name="Wang J."/>
            <person name="Yang M."/>
            <person name="Zhao P."/>
            <person name="Tang R."/>
            <person name="Li X."/>
            <person name="Hao Y."/>
            <person name="Zhou Z."/>
            <person name="Zhan Y."/>
            <person name="Yu H."/>
            <person name="Teng C."/>
            <person name="Yan Y."/>
            <person name="Ping S."/>
            <person name="Wang Y."/>
            <person name="Lin M."/>
        </authorList>
    </citation>
    <scope>NUCLEOTIDE SEQUENCE [LARGE SCALE GENOMIC DNA]</scope>
    <source>
        <strain evidence="3">DSM 21396 / JCM 16679 / CGMCC 1.7299 / I-0</strain>
        <plasmid evidence="2">P2</plasmid>
    </source>
</reference>
<sequence>MASPLLLASLMAFAPAGAPFPWSGGYPDPGTTFAQPLQFVPFTNQPAPPPQGWSRAPLTLTAHPIWSAQPLADLQAQLTPGPTWLQDKSWRAPLALRLNTPTSAVVQLVREGKNLGNPLAINPAVQVPATFGPGQTFLRLDNTTEYRRQGQSLPPSQLAGRVLTLVRTAGEKATFSVPGLGEVERLGRAGDGFPDLAPLVADPALAALKRTYEGKEVWGYGGLGSQCDVSKDASMGVNVPLCQGVRVLQVARLGKPLFLNAQGSFGDDVGRGADAIALTPLVFLLDSTPFQSNGSFSSSAPFEEEDTSWLEQATDPGNCGVAVPIYLPDTWTVQRVFSLTPPSDQVPQDRPEDPHGLTRWQYAWLAGFPSSMFGTVSELLKTPEWKYRNIPFPATVSFDAQGRVQEVRVPRLP</sequence>
<dbReference type="HOGENOM" id="CLU_665197_0_0_0"/>
<dbReference type="AlphaFoldDB" id="H8H256"/>
<dbReference type="Proteomes" id="UP000007575">
    <property type="component" value="Plasmid P2"/>
</dbReference>
<name>H8H256_DEIGI</name>
<dbReference type="PATRIC" id="fig|745776.4.peg.3665"/>
<organism evidence="2 3">
    <name type="scientific">Deinococcus gobiensis (strain DSM 21396 / JCM 16679 / CGMCC 1.7299 / I-0)</name>
    <dbReference type="NCBI Taxonomy" id="745776"/>
    <lineage>
        <taxon>Bacteria</taxon>
        <taxon>Thermotogati</taxon>
        <taxon>Deinococcota</taxon>
        <taxon>Deinococci</taxon>
        <taxon>Deinococcales</taxon>
        <taxon>Deinococcaceae</taxon>
        <taxon>Deinococcus</taxon>
    </lineage>
</organism>
<dbReference type="KEGG" id="dgo:DGo_PB0334"/>
<keyword evidence="1" id="KW-0732">Signal</keyword>
<dbReference type="EMBL" id="CP002193">
    <property type="protein sequence ID" value="AFD27603.1"/>
    <property type="molecule type" value="Genomic_DNA"/>
</dbReference>
<keyword evidence="3" id="KW-1185">Reference proteome</keyword>
<evidence type="ECO:0000313" key="2">
    <source>
        <dbReference type="EMBL" id="AFD27603.1"/>
    </source>
</evidence>
<feature type="signal peptide" evidence="1">
    <location>
        <begin position="1"/>
        <end position="18"/>
    </location>
</feature>
<evidence type="ECO:0000256" key="1">
    <source>
        <dbReference type="SAM" id="SignalP"/>
    </source>
</evidence>
<proteinExistence type="predicted"/>
<keyword evidence="2" id="KW-0614">Plasmid</keyword>
<accession>H8H256</accession>
<evidence type="ECO:0000313" key="3">
    <source>
        <dbReference type="Proteomes" id="UP000007575"/>
    </source>
</evidence>
<protein>
    <submittedName>
        <fullName evidence="2">Uncharacterized protein</fullName>
    </submittedName>
</protein>
<gene>
    <name evidence="2" type="ordered locus">DGo_PB0334</name>
</gene>
<geneLocation type="plasmid" evidence="2 3">
    <name>P2</name>
</geneLocation>
<feature type="chain" id="PRO_5003613177" evidence="1">
    <location>
        <begin position="19"/>
        <end position="413"/>
    </location>
</feature>